<dbReference type="InterPro" id="IPR012337">
    <property type="entry name" value="RNaseH-like_sf"/>
</dbReference>
<dbReference type="OMA" id="RIAMNAC"/>
<feature type="compositionally biased region" description="Low complexity" evidence="6">
    <location>
        <begin position="65"/>
        <end position="80"/>
    </location>
</feature>
<proteinExistence type="predicted"/>
<evidence type="ECO:0000256" key="7">
    <source>
        <dbReference type="SAM" id="Phobius"/>
    </source>
</evidence>
<protein>
    <recommendedName>
        <fullName evidence="8">HAT C-terminal dimerisation domain-containing protein</fullName>
    </recommendedName>
</protein>
<dbReference type="PANTHER" id="PTHR46481">
    <property type="entry name" value="ZINC FINGER BED DOMAIN-CONTAINING PROTEIN 4"/>
    <property type="match status" value="1"/>
</dbReference>
<feature type="region of interest" description="Disordered" evidence="6">
    <location>
        <begin position="1"/>
        <end position="93"/>
    </location>
</feature>
<evidence type="ECO:0000256" key="6">
    <source>
        <dbReference type="SAM" id="MobiDB-lite"/>
    </source>
</evidence>
<evidence type="ECO:0000256" key="5">
    <source>
        <dbReference type="ARBA" id="ARBA00023242"/>
    </source>
</evidence>
<comment type="subcellular location">
    <subcellularLocation>
        <location evidence="1">Nucleus</location>
    </subcellularLocation>
</comment>
<keyword evidence="3" id="KW-0863">Zinc-finger</keyword>
<dbReference type="Pfam" id="PF05699">
    <property type="entry name" value="Dimer_Tnp_hAT"/>
    <property type="match status" value="1"/>
</dbReference>
<dbReference type="GO" id="GO:0005634">
    <property type="term" value="C:nucleus"/>
    <property type="evidence" value="ECO:0007669"/>
    <property type="project" value="UniProtKB-SubCell"/>
</dbReference>
<keyword evidence="5" id="KW-0539">Nucleus</keyword>
<dbReference type="SUPFAM" id="SSF140996">
    <property type="entry name" value="Hermes dimerisation domain"/>
    <property type="match status" value="1"/>
</dbReference>
<dbReference type="EMBL" id="FUEG01000008">
    <property type="protein sequence ID" value="SJL07249.1"/>
    <property type="molecule type" value="Genomic_DNA"/>
</dbReference>
<evidence type="ECO:0000313" key="10">
    <source>
        <dbReference type="Proteomes" id="UP000219338"/>
    </source>
</evidence>
<keyword evidence="10" id="KW-1185">Reference proteome</keyword>
<dbReference type="SUPFAM" id="SSF53098">
    <property type="entry name" value="Ribonuclease H-like"/>
    <property type="match status" value="1"/>
</dbReference>
<evidence type="ECO:0000256" key="4">
    <source>
        <dbReference type="ARBA" id="ARBA00022833"/>
    </source>
</evidence>
<keyword evidence="7" id="KW-0472">Membrane</keyword>
<reference evidence="10" key="1">
    <citation type="journal article" date="2017" name="Nat. Ecol. Evol.">
        <title>Genome expansion and lineage-specific genetic innovations in the forest pathogenic fungi Armillaria.</title>
        <authorList>
            <person name="Sipos G."/>
            <person name="Prasanna A.N."/>
            <person name="Walter M.C."/>
            <person name="O'Connor E."/>
            <person name="Balint B."/>
            <person name="Krizsan K."/>
            <person name="Kiss B."/>
            <person name="Hess J."/>
            <person name="Varga T."/>
            <person name="Slot J."/>
            <person name="Riley R."/>
            <person name="Boka B."/>
            <person name="Rigling D."/>
            <person name="Barry K."/>
            <person name="Lee J."/>
            <person name="Mihaltcheva S."/>
            <person name="LaButti K."/>
            <person name="Lipzen A."/>
            <person name="Waldron R."/>
            <person name="Moloney N.M."/>
            <person name="Sperisen C."/>
            <person name="Kredics L."/>
            <person name="Vagvoelgyi C."/>
            <person name="Patrignani A."/>
            <person name="Fitzpatrick D."/>
            <person name="Nagy I."/>
            <person name="Doyle S."/>
            <person name="Anderson J.B."/>
            <person name="Grigoriev I.V."/>
            <person name="Gueldener U."/>
            <person name="Muensterkoetter M."/>
            <person name="Nagy L.G."/>
        </authorList>
    </citation>
    <scope>NUCLEOTIDE SEQUENCE [LARGE SCALE GENOMIC DNA]</scope>
    <source>
        <strain evidence="10">C18/9</strain>
    </source>
</reference>
<dbReference type="InterPro" id="IPR008906">
    <property type="entry name" value="HATC_C_dom"/>
</dbReference>
<feature type="transmembrane region" description="Helical" evidence="7">
    <location>
        <begin position="823"/>
        <end position="844"/>
    </location>
</feature>
<evidence type="ECO:0000259" key="8">
    <source>
        <dbReference type="Pfam" id="PF05699"/>
    </source>
</evidence>
<dbReference type="PANTHER" id="PTHR46481:SF10">
    <property type="entry name" value="ZINC FINGER BED DOMAIN-CONTAINING PROTEIN 39"/>
    <property type="match status" value="1"/>
</dbReference>
<sequence length="889" mass="99794">MAPGEDPANIIDGKRKHHQTERSKAAEAQAVDGSDDASTAASTTRPKKKSKIASGAKKLVKKVVNKLAPQKSSASKSSAPSAPPSLAPVATADSRHAASNIGNISSLASVKSVELPDLIEVQDSDDEEDGGSVMENGTVEEDDDAKLRRALATWNAPVYAFYSPVPSIEYHDGRKCYVWACLAKNCHHEVNRFLDTADASSTKNLRNHVKKCWGEDVLKAADEVKHLCDARKIVQTHQESAQNGSITQAFSHVKGKGKITYSHRQHTKPEARAEFVRWISESLHPFAIAKDRGFNCLMKTGRPECYIPHPSTISRDVKTVFAKSHYGLKTHTKKYNGDLNFAMDAWTSPNHRPYIAVTVHFEYKGEAVSLLLDFIEVAKSHTGANLAEAFENILNEFGISDKPPKKKKEDTTNDIERDLIELAEGLEQEDLDVHLEEAEAAAGHVEKDDVDGLIDEVALLSAEDKEKWLAETRSVQMALIRKLSYKIIHSSTILLPEWRKIIDELKLAQKMLPRDVSTRWNSTFDMLDAAIAYKSAIKEITGDENNKLTEYELSRMKWTVLENLHDVLKVLKDATLYFSRSTPNLATVIPAMDHINQVFATTSIRNTQLSAPMRASLLVAKKTLNRYYSMTDKSDLYRIAMNACRVLREEFDRKYKHLMDDVVVMEDEKDTNAQSLQSDNIFDNLNSLKAPKRADVRDDLDRYLSTDTELTDNPLMWWKEKQSMYPCLSRMALDYLSIPGARRRLMLNKRLAEGVSSFHISEINSWRKLEIFTIAYPVTSASASTGTRGQKSIPIIRGNIRAMDDPTRAAGTRIRGRYLHLPGYIQIPAGICAGTCIILIQFLLNRLHCVNKEEEEEERLTYDYGDTDGTRRNGMGSCWGRLKGFEEGF</sequence>
<evidence type="ECO:0000256" key="1">
    <source>
        <dbReference type="ARBA" id="ARBA00004123"/>
    </source>
</evidence>
<organism evidence="9 10">
    <name type="scientific">Armillaria ostoyae</name>
    <name type="common">Armillaria root rot fungus</name>
    <dbReference type="NCBI Taxonomy" id="47428"/>
    <lineage>
        <taxon>Eukaryota</taxon>
        <taxon>Fungi</taxon>
        <taxon>Dikarya</taxon>
        <taxon>Basidiomycota</taxon>
        <taxon>Agaricomycotina</taxon>
        <taxon>Agaricomycetes</taxon>
        <taxon>Agaricomycetidae</taxon>
        <taxon>Agaricales</taxon>
        <taxon>Marasmiineae</taxon>
        <taxon>Physalacriaceae</taxon>
        <taxon>Armillaria</taxon>
    </lineage>
</organism>
<dbReference type="InterPro" id="IPR052035">
    <property type="entry name" value="ZnF_BED_domain_contain"/>
</dbReference>
<dbReference type="Proteomes" id="UP000219338">
    <property type="component" value="Unassembled WGS sequence"/>
</dbReference>
<dbReference type="GO" id="GO:0008270">
    <property type="term" value="F:zinc ion binding"/>
    <property type="evidence" value="ECO:0007669"/>
    <property type="project" value="UniProtKB-KW"/>
</dbReference>
<evidence type="ECO:0000256" key="2">
    <source>
        <dbReference type="ARBA" id="ARBA00022723"/>
    </source>
</evidence>
<dbReference type="AlphaFoldDB" id="A0A284RER7"/>
<keyword evidence="4" id="KW-0862">Zinc</keyword>
<keyword evidence="7" id="KW-1133">Transmembrane helix</keyword>
<keyword evidence="2" id="KW-0479">Metal-binding</keyword>
<accession>A0A284RER7</accession>
<gene>
    <name evidence="9" type="ORF">ARMOST_10592</name>
</gene>
<evidence type="ECO:0000313" key="9">
    <source>
        <dbReference type="EMBL" id="SJL07249.1"/>
    </source>
</evidence>
<dbReference type="OrthoDB" id="2677917at2759"/>
<evidence type="ECO:0000256" key="3">
    <source>
        <dbReference type="ARBA" id="ARBA00022771"/>
    </source>
</evidence>
<keyword evidence="7" id="KW-0812">Transmembrane</keyword>
<dbReference type="GO" id="GO:0046983">
    <property type="term" value="F:protein dimerization activity"/>
    <property type="evidence" value="ECO:0007669"/>
    <property type="project" value="InterPro"/>
</dbReference>
<feature type="domain" description="HAT C-terminal dimerisation" evidence="8">
    <location>
        <begin position="699"/>
        <end position="740"/>
    </location>
</feature>
<name>A0A284RER7_ARMOS</name>